<name>A0A345ZU75_9HYPH</name>
<keyword evidence="2" id="KW-1185">Reference proteome</keyword>
<protein>
    <submittedName>
        <fullName evidence="1">Uncharacterized protein</fullName>
    </submittedName>
</protein>
<dbReference type="KEGG" id="ptaw:DW352_08065"/>
<organism evidence="1 2">
    <name type="scientific">Pseudolabrys taiwanensis</name>
    <dbReference type="NCBI Taxonomy" id="331696"/>
    <lineage>
        <taxon>Bacteria</taxon>
        <taxon>Pseudomonadati</taxon>
        <taxon>Pseudomonadota</taxon>
        <taxon>Alphaproteobacteria</taxon>
        <taxon>Hyphomicrobiales</taxon>
        <taxon>Xanthobacteraceae</taxon>
        <taxon>Pseudolabrys</taxon>
    </lineage>
</organism>
<dbReference type="OrthoDB" id="8237865at2"/>
<reference evidence="1 2" key="1">
    <citation type="submission" date="2018-07" db="EMBL/GenBank/DDBJ databases">
        <authorList>
            <person name="Quirk P.G."/>
            <person name="Krulwich T.A."/>
        </authorList>
    </citation>
    <scope>NUCLEOTIDE SEQUENCE [LARGE SCALE GENOMIC DNA]</scope>
    <source>
        <strain evidence="1 2">CC-BB4</strain>
    </source>
</reference>
<dbReference type="AlphaFoldDB" id="A0A345ZU75"/>
<evidence type="ECO:0000313" key="1">
    <source>
        <dbReference type="EMBL" id="AXK80472.1"/>
    </source>
</evidence>
<accession>A0A345ZU75</accession>
<gene>
    <name evidence="1" type="ORF">DW352_08065</name>
</gene>
<dbReference type="EMBL" id="CP031417">
    <property type="protein sequence ID" value="AXK80472.1"/>
    <property type="molecule type" value="Genomic_DNA"/>
</dbReference>
<evidence type="ECO:0000313" key="2">
    <source>
        <dbReference type="Proteomes" id="UP000254889"/>
    </source>
</evidence>
<proteinExistence type="predicted"/>
<dbReference type="RefSeq" id="WP_115690156.1">
    <property type="nucleotide sequence ID" value="NZ_CP031417.1"/>
</dbReference>
<dbReference type="Proteomes" id="UP000254889">
    <property type="component" value="Chromosome"/>
</dbReference>
<sequence>MELLRNFERFARSRPVIECAQCGDRIYIPEWSESLDGGRVRHLWKCEACGYAFETTVCFEAEVAA</sequence>